<dbReference type="Proteomes" id="UP000053342">
    <property type="component" value="Unassembled WGS sequence"/>
</dbReference>
<dbReference type="GO" id="GO:0016616">
    <property type="term" value="F:oxidoreductase activity, acting on the CH-OH group of donors, NAD or NADP as acceptor"/>
    <property type="evidence" value="ECO:0007669"/>
    <property type="project" value="UniProtKB-ARBA"/>
</dbReference>
<dbReference type="STRING" id="215243.A0A0D2DTD3"/>
<evidence type="ECO:0000256" key="1">
    <source>
        <dbReference type="ARBA" id="ARBA00006484"/>
    </source>
</evidence>
<keyword evidence="5" id="KW-1185">Reference proteome</keyword>
<dbReference type="PROSITE" id="PS00061">
    <property type="entry name" value="ADH_SHORT"/>
    <property type="match status" value="1"/>
</dbReference>
<dbReference type="EMBL" id="KN847334">
    <property type="protein sequence ID" value="KIW45790.1"/>
    <property type="molecule type" value="Genomic_DNA"/>
</dbReference>
<keyword evidence="3" id="KW-0560">Oxidoreductase</keyword>
<dbReference type="AlphaFoldDB" id="A0A0D2DTD3"/>
<dbReference type="VEuPathDB" id="FungiDB:PV06_04145"/>
<dbReference type="OrthoDB" id="1669814at2759"/>
<dbReference type="Pfam" id="PF13561">
    <property type="entry name" value="adh_short_C2"/>
    <property type="match status" value="1"/>
</dbReference>
<evidence type="ECO:0000313" key="4">
    <source>
        <dbReference type="EMBL" id="KIW45790.1"/>
    </source>
</evidence>
<evidence type="ECO:0000256" key="2">
    <source>
        <dbReference type="ARBA" id="ARBA00022857"/>
    </source>
</evidence>
<dbReference type="GeneID" id="27356219"/>
<reference evidence="4 5" key="1">
    <citation type="submission" date="2015-01" db="EMBL/GenBank/DDBJ databases">
        <title>The Genome Sequence of Exophiala oligosperma CBS72588.</title>
        <authorList>
            <consortium name="The Broad Institute Genomics Platform"/>
            <person name="Cuomo C."/>
            <person name="de Hoog S."/>
            <person name="Gorbushina A."/>
            <person name="Stielow B."/>
            <person name="Teixiera M."/>
            <person name="Abouelleil A."/>
            <person name="Chapman S.B."/>
            <person name="Priest M."/>
            <person name="Young S.K."/>
            <person name="Wortman J."/>
            <person name="Nusbaum C."/>
            <person name="Birren B."/>
        </authorList>
    </citation>
    <scope>NUCLEOTIDE SEQUENCE [LARGE SCALE GENOMIC DNA]</scope>
    <source>
        <strain evidence="4 5">CBS 72588</strain>
    </source>
</reference>
<dbReference type="RefSeq" id="XP_016266006.1">
    <property type="nucleotide sequence ID" value="XM_016405001.1"/>
</dbReference>
<dbReference type="CDD" id="cd05233">
    <property type="entry name" value="SDR_c"/>
    <property type="match status" value="1"/>
</dbReference>
<dbReference type="PRINTS" id="PR00080">
    <property type="entry name" value="SDRFAMILY"/>
</dbReference>
<dbReference type="GO" id="GO:0050664">
    <property type="term" value="F:oxidoreductase activity, acting on NAD(P)H, oxygen as acceptor"/>
    <property type="evidence" value="ECO:0007669"/>
    <property type="project" value="TreeGrafter"/>
</dbReference>
<proteinExistence type="inferred from homology"/>
<evidence type="ECO:0000256" key="3">
    <source>
        <dbReference type="ARBA" id="ARBA00023002"/>
    </source>
</evidence>
<dbReference type="InterPro" id="IPR002347">
    <property type="entry name" value="SDR_fam"/>
</dbReference>
<dbReference type="HOGENOM" id="CLU_010194_1_0_1"/>
<keyword evidence="2" id="KW-0521">NADP</keyword>
<dbReference type="PANTHER" id="PTHR43008:SF4">
    <property type="entry name" value="CHAIN DEHYDROGENASE, PUTATIVE (AFU_ORTHOLOGUE AFUA_4G08710)-RELATED"/>
    <property type="match status" value="1"/>
</dbReference>
<organism evidence="4 5">
    <name type="scientific">Exophiala oligosperma</name>
    <dbReference type="NCBI Taxonomy" id="215243"/>
    <lineage>
        <taxon>Eukaryota</taxon>
        <taxon>Fungi</taxon>
        <taxon>Dikarya</taxon>
        <taxon>Ascomycota</taxon>
        <taxon>Pezizomycotina</taxon>
        <taxon>Eurotiomycetes</taxon>
        <taxon>Chaetothyriomycetidae</taxon>
        <taxon>Chaetothyriales</taxon>
        <taxon>Herpotrichiellaceae</taxon>
        <taxon>Exophiala</taxon>
    </lineage>
</organism>
<dbReference type="Gene3D" id="3.40.50.720">
    <property type="entry name" value="NAD(P)-binding Rossmann-like Domain"/>
    <property type="match status" value="1"/>
</dbReference>
<name>A0A0D2DTD3_9EURO</name>
<dbReference type="InterPro" id="IPR036291">
    <property type="entry name" value="NAD(P)-bd_dom_sf"/>
</dbReference>
<evidence type="ECO:0000313" key="5">
    <source>
        <dbReference type="Proteomes" id="UP000053342"/>
    </source>
</evidence>
<accession>A0A0D2DTD3</accession>
<dbReference type="FunFam" id="3.40.50.720:FF:000084">
    <property type="entry name" value="Short-chain dehydrogenase reductase"/>
    <property type="match status" value="1"/>
</dbReference>
<dbReference type="PANTHER" id="PTHR43008">
    <property type="entry name" value="BENZIL REDUCTASE"/>
    <property type="match status" value="1"/>
</dbReference>
<dbReference type="InterPro" id="IPR020904">
    <property type="entry name" value="Sc_DH/Rdtase_CS"/>
</dbReference>
<sequence>MTKSLAGKTIAITGGSSGIGLGIVKALLSYKAHVAVADVQEVPAELASYLDKQLTFTKVDVRSRAEVHNWIKQTVQKFGRLDGISANAGICIWEGGSGATADDLFQHVFDVNVKGVWNTVTEAFFQFEEQKSGGSIVTTASGAGLRSYPGNPAYSGSKHAVIGLTKTWAATWASKGIRVNSIAPGIVSTPSQQKMTVDMGGTQAGLETAVPIGRLGQPIEIGEGVAYLLSDEANFVTGQTLVIDGGLMA</sequence>
<comment type="similarity">
    <text evidence="1">Belongs to the short-chain dehydrogenases/reductases (SDR) family.</text>
</comment>
<dbReference type="SUPFAM" id="SSF51735">
    <property type="entry name" value="NAD(P)-binding Rossmann-fold domains"/>
    <property type="match status" value="1"/>
</dbReference>
<gene>
    <name evidence="4" type="ORF">PV06_04145</name>
</gene>
<dbReference type="PRINTS" id="PR00081">
    <property type="entry name" value="GDHRDH"/>
</dbReference>
<evidence type="ECO:0008006" key="6">
    <source>
        <dbReference type="Google" id="ProtNLM"/>
    </source>
</evidence>
<protein>
    <recommendedName>
        <fullName evidence="6">NAD(P)-binding protein</fullName>
    </recommendedName>
</protein>